<proteinExistence type="predicted"/>
<dbReference type="KEGG" id="lpav:PLANPX_4956"/>
<accession>A0A5K7XEP5</accession>
<evidence type="ECO:0000313" key="1">
    <source>
        <dbReference type="EMBL" id="BBO35344.1"/>
    </source>
</evidence>
<gene>
    <name evidence="1" type="ORF">PLANPX_4956</name>
</gene>
<dbReference type="AlphaFoldDB" id="A0A5K7XEP5"/>
<dbReference type="EMBL" id="AP021861">
    <property type="protein sequence ID" value="BBO35344.1"/>
    <property type="molecule type" value="Genomic_DNA"/>
</dbReference>
<sequence>MGNADWGMGGFAAAMRDGGIDLPHSAFPIRHFSTTAPAAR</sequence>
<evidence type="ECO:0000313" key="2">
    <source>
        <dbReference type="Proteomes" id="UP000326837"/>
    </source>
</evidence>
<organism evidence="1 2">
    <name type="scientific">Lacipirellula parvula</name>
    <dbReference type="NCBI Taxonomy" id="2650471"/>
    <lineage>
        <taxon>Bacteria</taxon>
        <taxon>Pseudomonadati</taxon>
        <taxon>Planctomycetota</taxon>
        <taxon>Planctomycetia</taxon>
        <taxon>Pirellulales</taxon>
        <taxon>Lacipirellulaceae</taxon>
        <taxon>Lacipirellula</taxon>
    </lineage>
</organism>
<keyword evidence="2" id="KW-1185">Reference proteome</keyword>
<dbReference type="Proteomes" id="UP000326837">
    <property type="component" value="Chromosome"/>
</dbReference>
<name>A0A5K7XEP5_9BACT</name>
<protein>
    <submittedName>
        <fullName evidence="1">Uncharacterized protein</fullName>
    </submittedName>
</protein>
<reference evidence="2" key="1">
    <citation type="submission" date="2019-10" db="EMBL/GenBank/DDBJ databases">
        <title>Lacipirellula parvula gen. nov., sp. nov., representing a lineage of planctomycetes widespread in freshwater anoxic habitats, and description of the family Lacipirellulaceae.</title>
        <authorList>
            <person name="Dedysh S.N."/>
            <person name="Kulichevskaya I.S."/>
            <person name="Beletsky A.V."/>
            <person name="Rakitin A.L."/>
            <person name="Mardanov A.V."/>
            <person name="Ivanova A.A."/>
            <person name="Saltykova V.X."/>
            <person name="Rijpstra W.I.C."/>
            <person name="Sinninghe Damste J.S."/>
            <person name="Ravin N.V."/>
        </authorList>
    </citation>
    <scope>NUCLEOTIDE SEQUENCE [LARGE SCALE GENOMIC DNA]</scope>
    <source>
        <strain evidence="2">PX69</strain>
    </source>
</reference>